<keyword evidence="1" id="KW-0472">Membrane</keyword>
<evidence type="ECO:0000256" key="1">
    <source>
        <dbReference type="SAM" id="Phobius"/>
    </source>
</evidence>
<proteinExistence type="predicted"/>
<feature type="transmembrane region" description="Helical" evidence="1">
    <location>
        <begin position="102"/>
        <end position="120"/>
    </location>
</feature>
<keyword evidence="3" id="KW-1185">Reference proteome</keyword>
<reference evidence="2 3" key="1">
    <citation type="submission" date="2017-06" db="EMBL/GenBank/DDBJ databases">
        <authorList>
            <person name="Kim H.J."/>
            <person name="Triplett B.A."/>
        </authorList>
    </citation>
    <scope>NUCLEOTIDE SEQUENCE [LARGE SCALE GENOMIC DNA]</scope>
    <source>
        <strain evidence="2 3">U15</strain>
    </source>
</reference>
<accession>A0A239HDH2</accession>
<sequence length="136" mass="15079">MLQLVIRTSIVLAAAGLAQFDTSGKGLFMVMWAGTIGYVVGHRAYESLKSMFKSTTNSRSRITGALSKPSIRHRLMVILLRTALLTGANLFVRFQLDSVSFTYGQVIISFTIVMLVLLAAEDWNFFKQEAEANPSR</sequence>
<dbReference type="EMBL" id="FZOT01000006">
    <property type="protein sequence ID" value="SNS79201.1"/>
    <property type="molecule type" value="Genomic_DNA"/>
</dbReference>
<organism evidence="2 3">
    <name type="scientific">Noviherbaspirillum humi</name>
    <dbReference type="NCBI Taxonomy" id="1688639"/>
    <lineage>
        <taxon>Bacteria</taxon>
        <taxon>Pseudomonadati</taxon>
        <taxon>Pseudomonadota</taxon>
        <taxon>Betaproteobacteria</taxon>
        <taxon>Burkholderiales</taxon>
        <taxon>Oxalobacteraceae</taxon>
        <taxon>Noviherbaspirillum</taxon>
    </lineage>
</organism>
<feature type="transmembrane region" description="Helical" evidence="1">
    <location>
        <begin position="75"/>
        <end position="96"/>
    </location>
</feature>
<keyword evidence="1" id="KW-0812">Transmembrane</keyword>
<dbReference type="AlphaFoldDB" id="A0A239HDH2"/>
<keyword evidence="1" id="KW-1133">Transmembrane helix</keyword>
<evidence type="ECO:0000313" key="2">
    <source>
        <dbReference type="EMBL" id="SNS79201.1"/>
    </source>
</evidence>
<protein>
    <recommendedName>
        <fullName evidence="4">ATP synthase I chain</fullName>
    </recommendedName>
</protein>
<name>A0A239HDH2_9BURK</name>
<gene>
    <name evidence="2" type="ORF">SAMN06265795_106198</name>
</gene>
<evidence type="ECO:0000313" key="3">
    <source>
        <dbReference type="Proteomes" id="UP000198284"/>
    </source>
</evidence>
<dbReference type="Proteomes" id="UP000198284">
    <property type="component" value="Unassembled WGS sequence"/>
</dbReference>
<evidence type="ECO:0008006" key="4">
    <source>
        <dbReference type="Google" id="ProtNLM"/>
    </source>
</evidence>